<dbReference type="Proteomes" id="UP001056291">
    <property type="component" value="Chromosome"/>
</dbReference>
<accession>A0ABY4W4J5</accession>
<sequence length="604" mass="64486">MTNSPSKRFFSAFAASFLGLVIGVGVTMAQEKPRSLVPDLNSSKQATGKGLTAPEKPASTTFGSPATGNKAENAAPQSALIVKSLGGLDVASVGTLDTSTGGLGPGMWTGTAPDRVVTLLTYLPVSAVSPAMQDLYRRLLLTAAVIPRGVENPTELMALRLSKLQEAGRITDASLLASKISPTVLTDELVTAVVNLQFLQGENEQACRQVKIEKPRTADRFWIKAGIFCDLLDEKIEQAELGAALLEEQGETDTLFLDLFDRLAGGDAVMSEADLLFSPLHYAMIRHAGMTVSFEDAENSGYDIVWALATQENAQKDQRLRASYQSLAVGSLGPELSRQLILDKALDLPAEDEGDDAVAKIAELYRLIANEKDKEALAEPLSSLWATGFQDGSYLAATQLSAPLLAEIPAASQSDKFEIDAVRLLLAGGDAASAGIWERVARRAALRGTPEERLSARKRIDRVDAYMLISGAPGIARWNPATFDATSFVQGEDLARGENVGLLLAILGVFDQEIPENLWSEALDLGQVTQPRYSNLVIEKNLDRAAEAGRVGETIALSLTALGKNGPSSVSLTTLSRVLTSLKKVGLEKEARALALEAAILRDL</sequence>
<gene>
    <name evidence="2" type="ORF">NBZ79_03890</name>
</gene>
<feature type="region of interest" description="Disordered" evidence="1">
    <location>
        <begin position="36"/>
        <end position="71"/>
    </location>
</feature>
<evidence type="ECO:0000313" key="3">
    <source>
        <dbReference type="Proteomes" id="UP001056291"/>
    </source>
</evidence>
<feature type="compositionally biased region" description="Polar residues" evidence="1">
    <location>
        <begin position="58"/>
        <end position="67"/>
    </location>
</feature>
<organism evidence="2 3">
    <name type="scientific">Sneathiella marina</name>
    <dbReference type="NCBI Taxonomy" id="2950108"/>
    <lineage>
        <taxon>Bacteria</taxon>
        <taxon>Pseudomonadati</taxon>
        <taxon>Pseudomonadota</taxon>
        <taxon>Alphaproteobacteria</taxon>
        <taxon>Sneathiellales</taxon>
        <taxon>Sneathiellaceae</taxon>
        <taxon>Sneathiella</taxon>
    </lineage>
</organism>
<evidence type="ECO:0008006" key="4">
    <source>
        <dbReference type="Google" id="ProtNLM"/>
    </source>
</evidence>
<evidence type="ECO:0000313" key="2">
    <source>
        <dbReference type="EMBL" id="USG62115.1"/>
    </source>
</evidence>
<protein>
    <recommendedName>
        <fullName evidence="4">Antifreeze glycopeptide</fullName>
    </recommendedName>
</protein>
<reference evidence="2" key="1">
    <citation type="submission" date="2022-06" db="EMBL/GenBank/DDBJ databases">
        <title>Sneathiella actinostolidae sp. nov., isolated from a sea anemonein the Western Pacific Ocean.</title>
        <authorList>
            <person name="Wei M.J."/>
        </authorList>
    </citation>
    <scope>NUCLEOTIDE SEQUENCE</scope>
    <source>
        <strain evidence="2">PHK-P5</strain>
    </source>
</reference>
<dbReference type="RefSeq" id="WP_251935704.1">
    <property type="nucleotide sequence ID" value="NZ_CP098747.1"/>
</dbReference>
<keyword evidence="3" id="KW-1185">Reference proteome</keyword>
<proteinExistence type="predicted"/>
<evidence type="ECO:0000256" key="1">
    <source>
        <dbReference type="SAM" id="MobiDB-lite"/>
    </source>
</evidence>
<name>A0ABY4W4J5_9PROT</name>
<dbReference type="EMBL" id="CP098747">
    <property type="protein sequence ID" value="USG62115.1"/>
    <property type="molecule type" value="Genomic_DNA"/>
</dbReference>